<reference evidence="2 3" key="1">
    <citation type="submission" date="2016-08" db="EMBL/GenBank/DDBJ databases">
        <authorList>
            <person name="Seilhamer J.J."/>
        </authorList>
    </citation>
    <scope>NUCLEOTIDE SEQUENCE [LARGE SCALE GENOMIC DNA]</scope>
    <source>
        <strain evidence="2 3">KT-27</strain>
    </source>
</reference>
<reference evidence="2 3" key="2">
    <citation type="submission" date="2018-03" db="EMBL/GenBank/DDBJ databases">
        <title>Draft genome of Pseudomonas putida strain KT-27.</title>
        <authorList>
            <person name="Yoshizawa S."/>
            <person name="Khan N.H."/>
            <person name="Nishimura M."/>
            <person name="Chiura H.X."/>
            <person name="Ogura Y."/>
            <person name="Hayashi T."/>
            <person name="Kogure K."/>
        </authorList>
    </citation>
    <scope>NUCLEOTIDE SEQUENCE [LARGE SCALE GENOMIC DNA]</scope>
    <source>
        <strain evidence="2 3">KT-27</strain>
    </source>
</reference>
<dbReference type="InterPro" id="IPR041413">
    <property type="entry name" value="MLTR_LBD"/>
</dbReference>
<dbReference type="Proteomes" id="UP000237194">
    <property type="component" value="Unassembled WGS sequence"/>
</dbReference>
<dbReference type="PANTHER" id="PTHR35010">
    <property type="entry name" value="BLL4672 PROTEIN-RELATED"/>
    <property type="match status" value="1"/>
</dbReference>
<dbReference type="Gene3D" id="1.10.260.40">
    <property type="entry name" value="lambda repressor-like DNA-binding domains"/>
    <property type="match status" value="1"/>
</dbReference>
<accession>A0A2S3WDC7</accession>
<proteinExistence type="predicted"/>
<dbReference type="Gene3D" id="3.30.450.180">
    <property type="match status" value="1"/>
</dbReference>
<sequence length="270" mass="28987">MNQPIFHRQQPAPSASAGQQVRQLRQQARLSQLELALLAGVSQRHLSCVETGRAKPSPSTLHALLSALAAPLEQCNQLFVAAGYAPRYATSPLDAPGLKMVHEAIEHILHANNPAPAIVIASNWDVTAANASAGLLFAMAGIAPEATARLNLLDTLLRPGGLGDRLANADEIRAVAWQRASREAVASPELAQLLRELPAPAAQLHAPAAMPVLLTRVNTAEGELRFLSTFTTFGMPLDITVESLRIEHLIPADAQTRQRMTAAYEHWLAD</sequence>
<dbReference type="Pfam" id="PF13560">
    <property type="entry name" value="HTH_31"/>
    <property type="match status" value="1"/>
</dbReference>
<comment type="caution">
    <text evidence="2">The sequence shown here is derived from an EMBL/GenBank/DDBJ whole genome shotgun (WGS) entry which is preliminary data.</text>
</comment>
<dbReference type="AlphaFoldDB" id="A0A2S3WDC7"/>
<dbReference type="SMART" id="SM00530">
    <property type="entry name" value="HTH_XRE"/>
    <property type="match status" value="1"/>
</dbReference>
<evidence type="ECO:0000313" key="2">
    <source>
        <dbReference type="EMBL" id="POF88901.1"/>
    </source>
</evidence>
<protein>
    <submittedName>
        <fullName evidence="2">Transcriptional regulator</fullName>
    </submittedName>
</protein>
<gene>
    <name evidence="2" type="ORF">BGP80_13380</name>
</gene>
<dbReference type="InterPro" id="IPR010982">
    <property type="entry name" value="Lambda_DNA-bd_dom_sf"/>
</dbReference>
<dbReference type="PANTHER" id="PTHR35010:SF4">
    <property type="entry name" value="BLL5781 PROTEIN"/>
    <property type="match status" value="1"/>
</dbReference>
<evidence type="ECO:0000313" key="3">
    <source>
        <dbReference type="Proteomes" id="UP000237194"/>
    </source>
</evidence>
<dbReference type="GO" id="GO:0003677">
    <property type="term" value="F:DNA binding"/>
    <property type="evidence" value="ECO:0007669"/>
    <property type="project" value="InterPro"/>
</dbReference>
<feature type="domain" description="HTH cro/C1-type" evidence="1">
    <location>
        <begin position="21"/>
        <end position="75"/>
    </location>
</feature>
<dbReference type="EMBL" id="MIND01000018">
    <property type="protein sequence ID" value="POF88901.1"/>
    <property type="molecule type" value="Genomic_DNA"/>
</dbReference>
<dbReference type="Pfam" id="PF17765">
    <property type="entry name" value="MLTR_LBD"/>
    <property type="match status" value="1"/>
</dbReference>
<evidence type="ECO:0000259" key="1">
    <source>
        <dbReference type="PROSITE" id="PS50943"/>
    </source>
</evidence>
<name>A0A2S3WDC7_PSEPU</name>
<organism evidence="2 3">
    <name type="scientific">Pseudomonas putida</name>
    <name type="common">Arthrobacter siderocapsulatus</name>
    <dbReference type="NCBI Taxonomy" id="303"/>
    <lineage>
        <taxon>Bacteria</taxon>
        <taxon>Pseudomonadati</taxon>
        <taxon>Pseudomonadota</taxon>
        <taxon>Gammaproteobacteria</taxon>
        <taxon>Pseudomonadales</taxon>
        <taxon>Pseudomonadaceae</taxon>
        <taxon>Pseudomonas</taxon>
    </lineage>
</organism>
<dbReference type="InterPro" id="IPR001387">
    <property type="entry name" value="Cro/C1-type_HTH"/>
</dbReference>
<dbReference type="RefSeq" id="WP_103437006.1">
    <property type="nucleotide sequence ID" value="NZ_MIND01000018.1"/>
</dbReference>
<dbReference type="PROSITE" id="PS50943">
    <property type="entry name" value="HTH_CROC1"/>
    <property type="match status" value="1"/>
</dbReference>
<dbReference type="CDD" id="cd00093">
    <property type="entry name" value="HTH_XRE"/>
    <property type="match status" value="1"/>
</dbReference>
<dbReference type="SUPFAM" id="SSF47413">
    <property type="entry name" value="lambda repressor-like DNA-binding domains"/>
    <property type="match status" value="1"/>
</dbReference>